<dbReference type="EC" id="1.8.7.2" evidence="4"/>
<dbReference type="InterPro" id="IPR004209">
    <property type="entry name" value="FTR_bsu"/>
</dbReference>
<dbReference type="GO" id="GO:0046872">
    <property type="term" value="F:metal ion binding"/>
    <property type="evidence" value="ECO:0007669"/>
    <property type="project" value="UniProtKB-KW"/>
</dbReference>
<keyword evidence="7" id="KW-0560">Oxidoreductase</keyword>
<dbReference type="KEGG" id="mou:OU421_00055"/>
<dbReference type="Proteomes" id="UP001163096">
    <property type="component" value="Chromosome"/>
</dbReference>
<sequence length="100" mass="11564">MADKIDSDDESRLQETILAWAREYAASRGWKVNPNDKQLGAVIKGLARNTVRFGEQYCPCRMRTGDVEKDKEIICPCIFHEDEIANEGYCHCRLYFDSEE</sequence>
<evidence type="ECO:0000256" key="8">
    <source>
        <dbReference type="ARBA" id="ARBA00023004"/>
    </source>
</evidence>
<comment type="similarity">
    <text evidence="3">Belongs to the ferredoxin thioredoxin reductase beta subunit family.</text>
</comment>
<dbReference type="GeneID" id="76833447"/>
<dbReference type="PANTHER" id="PTHR35113:SF1">
    <property type="entry name" value="FERREDOXIN-THIOREDOXIN REDUCTASE CATALYTIC CHAIN, CHLOROPLASTIC"/>
    <property type="match status" value="1"/>
</dbReference>
<evidence type="ECO:0000256" key="5">
    <source>
        <dbReference type="ARBA" id="ARBA00022485"/>
    </source>
</evidence>
<dbReference type="GO" id="GO:0051539">
    <property type="term" value="F:4 iron, 4 sulfur cluster binding"/>
    <property type="evidence" value="ECO:0007669"/>
    <property type="project" value="UniProtKB-KW"/>
</dbReference>
<dbReference type="SUPFAM" id="SSF57662">
    <property type="entry name" value="Ferredoxin thioredoxin reductase (FTR), catalytic beta chain"/>
    <property type="match status" value="1"/>
</dbReference>
<evidence type="ECO:0000256" key="3">
    <source>
        <dbReference type="ARBA" id="ARBA00007941"/>
    </source>
</evidence>
<dbReference type="Pfam" id="PF02943">
    <property type="entry name" value="FeThRed_B"/>
    <property type="match status" value="1"/>
</dbReference>
<protein>
    <recommendedName>
        <fullName evidence="4">ferredoxin:thioredoxin reductase</fullName>
        <ecNumber evidence="4">1.8.7.2</ecNumber>
    </recommendedName>
    <alternativeName>
        <fullName evidence="12">Ferredoxin-thioredoxin reductase subunit B</fullName>
    </alternativeName>
</protein>
<evidence type="ECO:0000256" key="6">
    <source>
        <dbReference type="ARBA" id="ARBA00022723"/>
    </source>
</evidence>
<dbReference type="PANTHER" id="PTHR35113">
    <property type="entry name" value="FERREDOXIN-THIOREDOXIN REDUCTASE CATALYTIC CHAIN, CHLOROPLASTIC"/>
    <property type="match status" value="1"/>
</dbReference>
<keyword evidence="10" id="KW-1015">Disulfide bond</keyword>
<evidence type="ECO:0000256" key="7">
    <source>
        <dbReference type="ARBA" id="ARBA00023002"/>
    </source>
</evidence>
<evidence type="ECO:0000313" key="15">
    <source>
        <dbReference type="Proteomes" id="UP001163096"/>
    </source>
</evidence>
<proteinExistence type="inferred from homology"/>
<keyword evidence="15" id="KW-1185">Reference proteome</keyword>
<dbReference type="GO" id="GO:0016730">
    <property type="term" value="F:oxidoreductase activity, acting on iron-sulfur proteins as donors"/>
    <property type="evidence" value="ECO:0007669"/>
    <property type="project" value="InterPro"/>
</dbReference>
<dbReference type="InterPro" id="IPR036644">
    <property type="entry name" value="FTR_bsu_sf"/>
</dbReference>
<comment type="subunit">
    <text evidence="11">Heterodimer of subunit A (variable subunit) and subunit B (catalytic subunit). Heterodimeric FTR forms a complex with ferredoxin and thioredoxin.</text>
</comment>
<evidence type="ECO:0000256" key="9">
    <source>
        <dbReference type="ARBA" id="ARBA00023014"/>
    </source>
</evidence>
<gene>
    <name evidence="14" type="ORF">OU421_00055</name>
</gene>
<organism evidence="14 15">
    <name type="scientific">Methanogenium organophilum</name>
    <dbReference type="NCBI Taxonomy" id="2199"/>
    <lineage>
        <taxon>Archaea</taxon>
        <taxon>Methanobacteriati</taxon>
        <taxon>Methanobacteriota</taxon>
        <taxon>Stenosarchaea group</taxon>
        <taxon>Methanomicrobia</taxon>
        <taxon>Methanomicrobiales</taxon>
        <taxon>Methanomicrobiaceae</taxon>
        <taxon>Methanogenium</taxon>
    </lineage>
</organism>
<evidence type="ECO:0000256" key="13">
    <source>
        <dbReference type="ARBA" id="ARBA00048150"/>
    </source>
</evidence>
<evidence type="ECO:0000256" key="11">
    <source>
        <dbReference type="ARBA" id="ARBA00026011"/>
    </source>
</evidence>
<name>A0A9X9S3Y8_METOG</name>
<evidence type="ECO:0000256" key="4">
    <source>
        <dbReference type="ARBA" id="ARBA00012358"/>
    </source>
</evidence>
<keyword evidence="9" id="KW-0411">Iron-sulfur</keyword>
<comment type="function">
    <text evidence="2">Catalytic subunit of the ferredoxin-thioredoxin reductase (FTR), which catalyzes the two-electron reduction of thioredoxins by the electrons provided by reduced ferredoxin.</text>
</comment>
<keyword evidence="8" id="KW-0408">Iron</keyword>
<comment type="catalytic activity">
    <reaction evidence="13">
        <text>[thioredoxin]-disulfide + 2 reduced [2Fe-2S]-[ferredoxin] + 2 H(+) = [thioredoxin]-dithiol + 2 oxidized [2Fe-2S]-[ferredoxin]</text>
        <dbReference type="Rhea" id="RHEA:42336"/>
        <dbReference type="Rhea" id="RHEA-COMP:10000"/>
        <dbReference type="Rhea" id="RHEA-COMP:10001"/>
        <dbReference type="Rhea" id="RHEA-COMP:10698"/>
        <dbReference type="Rhea" id="RHEA-COMP:10700"/>
        <dbReference type="ChEBI" id="CHEBI:15378"/>
        <dbReference type="ChEBI" id="CHEBI:29950"/>
        <dbReference type="ChEBI" id="CHEBI:33737"/>
        <dbReference type="ChEBI" id="CHEBI:33738"/>
        <dbReference type="ChEBI" id="CHEBI:50058"/>
        <dbReference type="EC" id="1.8.7.2"/>
    </reaction>
</comment>
<evidence type="ECO:0000256" key="2">
    <source>
        <dbReference type="ARBA" id="ARBA00003945"/>
    </source>
</evidence>
<evidence type="ECO:0000256" key="12">
    <source>
        <dbReference type="ARBA" id="ARBA00030295"/>
    </source>
</evidence>
<dbReference type="EMBL" id="CP113361">
    <property type="protein sequence ID" value="WAI01307.1"/>
    <property type="molecule type" value="Genomic_DNA"/>
</dbReference>
<keyword evidence="6" id="KW-0479">Metal-binding</keyword>
<dbReference type="AlphaFoldDB" id="A0A9X9S3Y8"/>
<dbReference type="RefSeq" id="WP_268186533.1">
    <property type="nucleotide sequence ID" value="NZ_CP113361.1"/>
</dbReference>
<evidence type="ECO:0000256" key="10">
    <source>
        <dbReference type="ARBA" id="ARBA00023157"/>
    </source>
</evidence>
<accession>A0A9X9S3Y8</accession>
<reference evidence="14" key="1">
    <citation type="submission" date="2022-11" db="EMBL/GenBank/DDBJ databases">
        <title>Complete genome sequence of Methanogenium organophilum DSM 3596.</title>
        <authorList>
            <person name="Chen S.-C."/>
            <person name="Lai S.-J."/>
            <person name="You Y.-T."/>
        </authorList>
    </citation>
    <scope>NUCLEOTIDE SEQUENCE</scope>
    <source>
        <strain evidence="14">DSM 3596</strain>
    </source>
</reference>
<keyword evidence="5" id="KW-0004">4Fe-4S</keyword>
<dbReference type="Gene3D" id="3.90.460.10">
    <property type="entry name" value="Ferredoxin thioredoxin reductase catalytic beta subunit"/>
    <property type="match status" value="1"/>
</dbReference>
<evidence type="ECO:0000256" key="1">
    <source>
        <dbReference type="ARBA" id="ARBA00001966"/>
    </source>
</evidence>
<evidence type="ECO:0000313" key="14">
    <source>
        <dbReference type="EMBL" id="WAI01307.1"/>
    </source>
</evidence>
<comment type="cofactor">
    <cofactor evidence="1">
        <name>[4Fe-4S] cluster</name>
        <dbReference type="ChEBI" id="CHEBI:49883"/>
    </cofactor>
</comment>